<dbReference type="SUPFAM" id="SSF82754">
    <property type="entry name" value="C-terminal, gelsolin-like domain of Sec23/24"/>
    <property type="match status" value="1"/>
</dbReference>
<dbReference type="InterPro" id="IPR050550">
    <property type="entry name" value="SEC23_SEC24_subfamily"/>
</dbReference>
<dbReference type="SUPFAM" id="SSF53300">
    <property type="entry name" value="vWA-like"/>
    <property type="match status" value="1"/>
</dbReference>
<keyword evidence="10" id="KW-0333">Golgi apparatus</keyword>
<keyword evidence="9" id="KW-0653">Protein transport</keyword>
<dbReference type="EMBL" id="JAEPRB010000058">
    <property type="protein sequence ID" value="KAG2223570.1"/>
    <property type="molecule type" value="Genomic_DNA"/>
</dbReference>
<dbReference type="PANTHER" id="PTHR13803:SF39">
    <property type="entry name" value="SECRETORY 24AB, ISOFORM A"/>
    <property type="match status" value="1"/>
</dbReference>
<keyword evidence="8" id="KW-0931">ER-Golgi transport</keyword>
<evidence type="ECO:0000256" key="2">
    <source>
        <dbReference type="ARBA" id="ARBA00004496"/>
    </source>
</evidence>
<proteinExistence type="inferred from homology"/>
<dbReference type="Pfam" id="PF00626">
    <property type="entry name" value="Gelsolin"/>
    <property type="match status" value="1"/>
</dbReference>
<dbReference type="Gene3D" id="3.40.20.10">
    <property type="entry name" value="Severin"/>
    <property type="match status" value="1"/>
</dbReference>
<feature type="compositionally biased region" description="Low complexity" evidence="12">
    <location>
        <begin position="32"/>
        <end position="45"/>
    </location>
</feature>
<name>A0A8H7S6B9_9FUNG</name>
<feature type="domain" description="Sec23/Sec24 trunk" evidence="15">
    <location>
        <begin position="416"/>
        <end position="653"/>
    </location>
</feature>
<dbReference type="InterPro" id="IPR029006">
    <property type="entry name" value="ADF-H/Gelsolin-like_dom_sf"/>
</dbReference>
<keyword evidence="7" id="KW-0256">Endoplasmic reticulum</keyword>
<evidence type="ECO:0000256" key="3">
    <source>
        <dbReference type="ARBA" id="ARBA00004586"/>
    </source>
</evidence>
<sequence length="1018" mass="111520">MASQQQPPYPMQSRPPVPSSPMGGPPPTGYRPPVAGAVPGQQQPQPQHPGMPYRTSGTPPPGSPMMRPPPGIRPGMLPPQQQQQQRPPQPGMPMTPPLANTVMYQQQSALTGSPVPQPRTPPVLGATTHSTPGSPPPVSQSPTISAGSSAPQSPITEQHHRTTTTRKRMYPDQITKAYMDQPAGQIDSFSSPGFQQQPQQQQQFQQHSPVPTMTAQTYPGNQQSQFQQPMGGQVNALTGQFGNMNVSSPQGPAKSIPLLGAAPIITDLNAPAPPIILPQNSSITNSPYANAEESYKCCTINAIPANESVLKKSKLPLALVLAPYRTSEGDDDQVPVIADSVIARCRRCRTYINPFVTFVEGGQRWKCNLCFLLNDVPAAFDYDAQTQQPVDRWKRAELNYSCVEYVAPTEYMVRPPQAPAYIFIIDVSYSAVQSGMVATAARTILDSLDRIPNEQKRTQIGFITVDSSLHFYNLNASVSEPQMLVVSELDDVFLPTPAHLMVNLSDSRELIQSFLEKLPDMFKETANVNNALGTALQAAFKIVSPFGGKIVCLQSTLPNMGTGALKVREDPKVIGTAKETPLLNASSPFFKSFAVDCSRSQVSCDMLIFGGQYADVATLGCLPRFTGGQTYYYPGFHASRTEDATKFAHEFSELIAEQIGLEAVLRVRASRNLRMSGFHGNFFIRSTDLLALPNVPRNQNYVIEVAIEDELRGPTACFQTALLHTTCYGERRIRVVTLCLPVTNSVPEIIASVNPRAIVSYLANKAIERGITSKLEDARDAVVNKTIDILGAYKSHVLGLGKGSSSPQLTVPDHLKLLPLLALGLIKNDAISQTTRISTDARSNAINLIRTMPIQLLIPYLYPNLYALHSMPPEVGEISEKGVVLPTPLNLTTERLEPHGCYLLENGQDIFIWVGRGVVPQLCVDLFGLKSYDQLHSGKMTLPVVDTPINKKTNLLIGKIREMRRGNYYPAVYTVKEDSDPSLRLWFLSHLVEDRGDSTMSYQQFLQLLKDRVNAGSF</sequence>
<keyword evidence="5" id="KW-0813">Transport</keyword>
<evidence type="ECO:0000256" key="9">
    <source>
        <dbReference type="ARBA" id="ARBA00022927"/>
    </source>
</evidence>
<protein>
    <submittedName>
        <fullName evidence="18">Uncharacterized protein</fullName>
    </submittedName>
</protein>
<dbReference type="SUPFAM" id="SSF81995">
    <property type="entry name" value="beta-sandwich domain of Sec23/24"/>
    <property type="match status" value="1"/>
</dbReference>
<dbReference type="SUPFAM" id="SSF81811">
    <property type="entry name" value="Helical domain of Sec23/24"/>
    <property type="match status" value="1"/>
</dbReference>
<dbReference type="InterPro" id="IPR006896">
    <property type="entry name" value="Sec23/24_trunk_dom"/>
</dbReference>
<feature type="compositionally biased region" description="Polar residues" evidence="12">
    <location>
        <begin position="140"/>
        <end position="156"/>
    </location>
</feature>
<dbReference type="InterPro" id="IPR012990">
    <property type="entry name" value="Beta-sandwich_Sec23_24"/>
</dbReference>
<dbReference type="Proteomes" id="UP000646827">
    <property type="component" value="Unassembled WGS sequence"/>
</dbReference>
<dbReference type="GO" id="GO:0030127">
    <property type="term" value="C:COPII vesicle coat"/>
    <property type="evidence" value="ECO:0007669"/>
    <property type="project" value="InterPro"/>
</dbReference>
<dbReference type="OrthoDB" id="49016at2759"/>
<dbReference type="InterPro" id="IPR036180">
    <property type="entry name" value="Gelsolin-like_dom_sf"/>
</dbReference>
<dbReference type="Pfam" id="PF04810">
    <property type="entry name" value="zf-Sec23_Sec24"/>
    <property type="match status" value="1"/>
</dbReference>
<evidence type="ECO:0000256" key="8">
    <source>
        <dbReference type="ARBA" id="ARBA00022892"/>
    </source>
</evidence>
<feature type="compositionally biased region" description="Low complexity" evidence="12">
    <location>
        <begin position="220"/>
        <end position="230"/>
    </location>
</feature>
<evidence type="ECO:0000256" key="11">
    <source>
        <dbReference type="ARBA" id="ARBA00023136"/>
    </source>
</evidence>
<evidence type="ECO:0000313" key="18">
    <source>
        <dbReference type="EMBL" id="KAG2223570.1"/>
    </source>
</evidence>
<evidence type="ECO:0000256" key="6">
    <source>
        <dbReference type="ARBA" id="ARBA00022490"/>
    </source>
</evidence>
<evidence type="ECO:0000256" key="4">
    <source>
        <dbReference type="ARBA" id="ARBA00008334"/>
    </source>
</evidence>
<organism evidence="18 19">
    <name type="scientific">Circinella minor</name>
    <dbReference type="NCBI Taxonomy" id="1195481"/>
    <lineage>
        <taxon>Eukaryota</taxon>
        <taxon>Fungi</taxon>
        <taxon>Fungi incertae sedis</taxon>
        <taxon>Mucoromycota</taxon>
        <taxon>Mucoromycotina</taxon>
        <taxon>Mucoromycetes</taxon>
        <taxon>Mucorales</taxon>
        <taxon>Lichtheimiaceae</taxon>
        <taxon>Circinella</taxon>
    </lineage>
</organism>
<feature type="compositionally biased region" description="Pro residues" evidence="12">
    <location>
        <begin position="58"/>
        <end position="72"/>
    </location>
</feature>
<dbReference type="GO" id="GO:0070971">
    <property type="term" value="C:endoplasmic reticulum exit site"/>
    <property type="evidence" value="ECO:0007669"/>
    <property type="project" value="TreeGrafter"/>
</dbReference>
<evidence type="ECO:0000256" key="10">
    <source>
        <dbReference type="ARBA" id="ARBA00023034"/>
    </source>
</evidence>
<evidence type="ECO:0000256" key="7">
    <source>
        <dbReference type="ARBA" id="ARBA00022824"/>
    </source>
</evidence>
<dbReference type="GO" id="GO:0005789">
    <property type="term" value="C:endoplasmic reticulum membrane"/>
    <property type="evidence" value="ECO:0007669"/>
    <property type="project" value="UniProtKB-SubCell"/>
</dbReference>
<dbReference type="InterPro" id="IPR036175">
    <property type="entry name" value="Sec23/24_helical_dom_sf"/>
</dbReference>
<dbReference type="Gene3D" id="1.20.120.730">
    <property type="entry name" value="Sec23/Sec24 helical domain"/>
    <property type="match status" value="1"/>
</dbReference>
<dbReference type="GO" id="GO:0008270">
    <property type="term" value="F:zinc ion binding"/>
    <property type="evidence" value="ECO:0007669"/>
    <property type="project" value="InterPro"/>
</dbReference>
<feature type="domain" description="Zinc finger Sec23/Sec24-type" evidence="14">
    <location>
        <begin position="342"/>
        <end position="379"/>
    </location>
</feature>
<evidence type="ECO:0000313" key="19">
    <source>
        <dbReference type="Proteomes" id="UP000646827"/>
    </source>
</evidence>
<feature type="compositionally biased region" description="Pro residues" evidence="12">
    <location>
        <begin position="87"/>
        <end position="96"/>
    </location>
</feature>
<dbReference type="GO" id="GO:0000139">
    <property type="term" value="C:Golgi membrane"/>
    <property type="evidence" value="ECO:0007669"/>
    <property type="project" value="UniProtKB-SubCell"/>
</dbReference>
<comment type="similarity">
    <text evidence="4">Belongs to the SEC23/SEC24 family. SEC24 subfamily.</text>
</comment>
<dbReference type="AlphaFoldDB" id="A0A8H7S6B9"/>
<evidence type="ECO:0000259" key="17">
    <source>
        <dbReference type="Pfam" id="PF08033"/>
    </source>
</evidence>
<dbReference type="CDD" id="cd01479">
    <property type="entry name" value="Sec24-like"/>
    <property type="match status" value="1"/>
</dbReference>
<feature type="compositionally biased region" description="Low complexity" evidence="12">
    <location>
        <begin position="188"/>
        <end position="209"/>
    </location>
</feature>
<dbReference type="Gene3D" id="2.60.40.1670">
    <property type="entry name" value="beta-sandwich domain of Sec23/24"/>
    <property type="match status" value="1"/>
</dbReference>
<dbReference type="InterPro" id="IPR036465">
    <property type="entry name" value="vWFA_dom_sf"/>
</dbReference>
<feature type="region of interest" description="Disordered" evidence="12">
    <location>
        <begin position="1"/>
        <end position="166"/>
    </location>
</feature>
<dbReference type="InterPro" id="IPR007123">
    <property type="entry name" value="Gelsolin-like_dom"/>
</dbReference>
<dbReference type="GO" id="GO:0000149">
    <property type="term" value="F:SNARE binding"/>
    <property type="evidence" value="ECO:0007669"/>
    <property type="project" value="TreeGrafter"/>
</dbReference>
<dbReference type="PANTHER" id="PTHR13803">
    <property type="entry name" value="SEC24-RELATED PROTEIN"/>
    <property type="match status" value="1"/>
</dbReference>
<accession>A0A8H7S6B9</accession>
<feature type="compositionally biased region" description="Polar residues" evidence="12">
    <location>
        <begin position="102"/>
        <end position="111"/>
    </location>
</feature>
<dbReference type="InterPro" id="IPR036174">
    <property type="entry name" value="Znf_Sec23_Sec24_sf"/>
</dbReference>
<dbReference type="InterPro" id="IPR041742">
    <property type="entry name" value="Sec24-like_trunk_dom"/>
</dbReference>
<comment type="caution">
    <text evidence="18">The sequence shown here is derived from an EMBL/GenBank/DDBJ whole genome shotgun (WGS) entry which is preliminary data.</text>
</comment>
<evidence type="ECO:0000259" key="13">
    <source>
        <dbReference type="Pfam" id="PF00626"/>
    </source>
</evidence>
<evidence type="ECO:0000256" key="1">
    <source>
        <dbReference type="ARBA" id="ARBA00004394"/>
    </source>
</evidence>
<feature type="domain" description="Sec23/Sec24 beta-sandwich" evidence="17">
    <location>
        <begin position="660"/>
        <end position="743"/>
    </location>
</feature>
<evidence type="ECO:0000259" key="16">
    <source>
        <dbReference type="Pfam" id="PF04815"/>
    </source>
</evidence>
<gene>
    <name evidence="18" type="ORF">INT45_001652</name>
</gene>
<dbReference type="InterPro" id="IPR006900">
    <property type="entry name" value="Sec23/24_helical_dom"/>
</dbReference>
<dbReference type="Gene3D" id="2.30.30.380">
    <property type="entry name" value="Zn-finger domain of Sec23/24"/>
    <property type="match status" value="1"/>
</dbReference>
<dbReference type="SUPFAM" id="SSF82919">
    <property type="entry name" value="Zn-finger domain of Sec23/24"/>
    <property type="match status" value="1"/>
</dbReference>
<feature type="domain" description="Sec23/Sec24 helical" evidence="16">
    <location>
        <begin position="756"/>
        <end position="858"/>
    </location>
</feature>
<dbReference type="Gene3D" id="3.40.50.410">
    <property type="entry name" value="von Willebrand factor, type A domain"/>
    <property type="match status" value="1"/>
</dbReference>
<feature type="compositionally biased region" description="Low complexity" evidence="12">
    <location>
        <begin position="73"/>
        <end position="86"/>
    </location>
</feature>
<dbReference type="Pfam" id="PF04815">
    <property type="entry name" value="Sec23_helical"/>
    <property type="match status" value="1"/>
</dbReference>
<evidence type="ECO:0000259" key="14">
    <source>
        <dbReference type="Pfam" id="PF04810"/>
    </source>
</evidence>
<keyword evidence="11" id="KW-0472">Membrane</keyword>
<feature type="region of interest" description="Disordered" evidence="12">
    <location>
        <begin position="183"/>
        <end position="230"/>
    </location>
</feature>
<dbReference type="GO" id="GO:0090110">
    <property type="term" value="P:COPII-coated vesicle cargo loading"/>
    <property type="evidence" value="ECO:0007669"/>
    <property type="project" value="TreeGrafter"/>
</dbReference>
<dbReference type="Pfam" id="PF04811">
    <property type="entry name" value="Sec23_trunk"/>
    <property type="match status" value="1"/>
</dbReference>
<reference evidence="18 19" key="1">
    <citation type="submission" date="2020-12" db="EMBL/GenBank/DDBJ databases">
        <title>Metabolic potential, ecology and presence of endohyphal bacteria is reflected in genomic diversity of Mucoromycotina.</title>
        <authorList>
            <person name="Muszewska A."/>
            <person name="Okrasinska A."/>
            <person name="Steczkiewicz K."/>
            <person name="Drgas O."/>
            <person name="Orlowska M."/>
            <person name="Perlinska-Lenart U."/>
            <person name="Aleksandrzak-Piekarczyk T."/>
            <person name="Szatraj K."/>
            <person name="Zielenkiewicz U."/>
            <person name="Pilsyk S."/>
            <person name="Malc E."/>
            <person name="Mieczkowski P."/>
            <person name="Kruszewska J.S."/>
            <person name="Biernat P."/>
            <person name="Pawlowska J."/>
        </authorList>
    </citation>
    <scope>NUCLEOTIDE SEQUENCE [LARGE SCALE GENOMIC DNA]</scope>
    <source>
        <strain evidence="18 19">CBS 142.35</strain>
    </source>
</reference>
<feature type="compositionally biased region" description="Pro residues" evidence="12">
    <location>
        <begin position="7"/>
        <end position="30"/>
    </location>
</feature>
<keyword evidence="19" id="KW-1185">Reference proteome</keyword>
<dbReference type="GO" id="GO:0006886">
    <property type="term" value="P:intracellular protein transport"/>
    <property type="evidence" value="ECO:0007669"/>
    <property type="project" value="InterPro"/>
</dbReference>
<evidence type="ECO:0000256" key="12">
    <source>
        <dbReference type="SAM" id="MobiDB-lite"/>
    </source>
</evidence>
<keyword evidence="6" id="KW-0963">Cytoplasm</keyword>
<evidence type="ECO:0000256" key="5">
    <source>
        <dbReference type="ARBA" id="ARBA00022448"/>
    </source>
</evidence>
<dbReference type="Pfam" id="PF08033">
    <property type="entry name" value="Sec23_BS"/>
    <property type="match status" value="1"/>
</dbReference>
<comment type="subcellular location">
    <subcellularLocation>
        <location evidence="2">Cytoplasm</location>
    </subcellularLocation>
    <subcellularLocation>
        <location evidence="3">Endoplasmic reticulum membrane</location>
    </subcellularLocation>
    <subcellularLocation>
        <location evidence="1">Golgi apparatus membrane</location>
    </subcellularLocation>
</comment>
<feature type="domain" description="Gelsolin-like" evidence="13">
    <location>
        <begin position="883"/>
        <end position="954"/>
    </location>
</feature>
<dbReference type="InterPro" id="IPR006895">
    <property type="entry name" value="Znf_Sec23_Sec24"/>
</dbReference>
<evidence type="ECO:0000259" key="15">
    <source>
        <dbReference type="Pfam" id="PF04811"/>
    </source>
</evidence>